<dbReference type="EMBL" id="PELZ01000102">
    <property type="protein sequence ID" value="RTH38504.1"/>
    <property type="molecule type" value="Genomic_DNA"/>
</dbReference>
<dbReference type="Proteomes" id="UP000288051">
    <property type="component" value="Unassembled WGS sequence"/>
</dbReference>
<evidence type="ECO:0000313" key="10">
    <source>
        <dbReference type="Proteomes" id="UP000288073"/>
    </source>
</evidence>
<dbReference type="Gene3D" id="3.50.50.60">
    <property type="entry name" value="FAD/NAD(P)-binding domain"/>
    <property type="match status" value="1"/>
</dbReference>
<sequence>MEAEVLVVGAGIAGLAAAYFLAERGVPTLLLEREAPLACTSDKSTEAYRAFWPGDASLTALVERSLELLAPFVSLAHPRPRGYLYVGREEGLMALVAEAPQAGPLRVHRRGATYPKATEGLDLLRPSALGEVFPYLGHLRGYAGLHVRRAGWLSAHGLGMALLEAFRAHGGRLVRGEFLGVERVGGRPAQARVRTAQGEVLWSFRALVLAVGPFLPTLLSALGYGLPLKVEAHFKAWYPDPRGLFPREAPLMIWNEPQEIFLPEEKDLLKEEEGLEFLLGTLPPTAHGRPEGEGFLVLYNPRPGEAEGPGCRPSPPPWAGEVALRGLFPLLPGLRAYLGQRPRVDGGYYVRTPENRPLIGPLDQGIYLLGALSGYGIMAALGAGDLLARHVLGENLPPYAKDLAPGRYQDPGYRPKAAMARAQL</sequence>
<dbReference type="EMBL" id="PELP01000056">
    <property type="protein sequence ID" value="RTH06837.1"/>
    <property type="molecule type" value="Genomic_DNA"/>
</dbReference>
<dbReference type="EMBL" id="PEMN01000139">
    <property type="protein sequence ID" value="RTI17935.1"/>
    <property type="molecule type" value="Genomic_DNA"/>
</dbReference>
<evidence type="ECO:0000313" key="9">
    <source>
        <dbReference type="Proteomes" id="UP000288051"/>
    </source>
</evidence>
<dbReference type="AlphaFoldDB" id="A0A430VVN4"/>
<dbReference type="RefSeq" id="WP_126200021.1">
    <property type="nucleotide sequence ID" value="NZ_PELP01000056.1"/>
</dbReference>
<evidence type="ECO:0000313" key="7">
    <source>
        <dbReference type="Proteomes" id="UP000286734"/>
    </source>
</evidence>
<proteinExistence type="predicted"/>
<reference evidence="7 8" key="1">
    <citation type="journal article" date="2019" name="Extremophiles">
        <title>Biogeography of thermophiles and predominance of Thermus scotoductus in domestic water heaters.</title>
        <authorList>
            <person name="Wilpiszeski R.L."/>
            <person name="Zhang Z."/>
            <person name="House C.H."/>
        </authorList>
    </citation>
    <scope>NUCLEOTIDE SEQUENCE [LARGE SCALE GENOMIC DNA]</scope>
    <source>
        <strain evidence="5 10">10_S10</strain>
        <strain evidence="6 8">1_S1</strain>
        <strain evidence="4 9">24_S24</strain>
        <strain evidence="3 7">34_S34</strain>
    </source>
</reference>
<feature type="domain" description="FAD dependent oxidoreductase" evidence="2">
    <location>
        <begin position="5"/>
        <end position="389"/>
    </location>
</feature>
<protein>
    <submittedName>
        <fullName evidence="6">Amino acid oxidase</fullName>
    </submittedName>
</protein>
<dbReference type="Pfam" id="PF01266">
    <property type="entry name" value="DAO"/>
    <property type="match status" value="1"/>
</dbReference>
<keyword evidence="1" id="KW-0560">Oxidoreductase</keyword>
<evidence type="ECO:0000313" key="4">
    <source>
        <dbReference type="EMBL" id="RTH38504.1"/>
    </source>
</evidence>
<name>A0A430VVN4_THESC</name>
<dbReference type="Proteomes" id="UP000286734">
    <property type="component" value="Unassembled WGS sequence"/>
</dbReference>
<gene>
    <name evidence="6" type="ORF">CSW14_00185</name>
    <name evidence="5" type="ORF">CSW23_05465</name>
    <name evidence="4" type="ORF">CSW37_04235</name>
    <name evidence="3" type="ORF">CSW47_02800</name>
</gene>
<evidence type="ECO:0000313" key="5">
    <source>
        <dbReference type="EMBL" id="RTI17935.1"/>
    </source>
</evidence>
<dbReference type="SUPFAM" id="SSF51905">
    <property type="entry name" value="FAD/NAD(P)-binding domain"/>
    <property type="match status" value="1"/>
</dbReference>
<dbReference type="GO" id="GO:0016491">
    <property type="term" value="F:oxidoreductase activity"/>
    <property type="evidence" value="ECO:0007669"/>
    <property type="project" value="UniProtKB-KW"/>
</dbReference>
<evidence type="ECO:0000259" key="2">
    <source>
        <dbReference type="Pfam" id="PF01266"/>
    </source>
</evidence>
<dbReference type="PANTHER" id="PTHR13847:SF287">
    <property type="entry name" value="FAD-DEPENDENT OXIDOREDUCTASE DOMAIN-CONTAINING PROTEIN 1"/>
    <property type="match status" value="1"/>
</dbReference>
<evidence type="ECO:0000313" key="3">
    <source>
        <dbReference type="EMBL" id="RTH06837.1"/>
    </source>
</evidence>
<dbReference type="Proteomes" id="UP000287467">
    <property type="component" value="Unassembled WGS sequence"/>
</dbReference>
<dbReference type="PANTHER" id="PTHR13847">
    <property type="entry name" value="SARCOSINE DEHYDROGENASE-RELATED"/>
    <property type="match status" value="1"/>
</dbReference>
<organism evidence="6 8">
    <name type="scientific">Thermus scotoductus</name>
    <dbReference type="NCBI Taxonomy" id="37636"/>
    <lineage>
        <taxon>Bacteria</taxon>
        <taxon>Thermotogati</taxon>
        <taxon>Deinococcota</taxon>
        <taxon>Deinococci</taxon>
        <taxon>Thermales</taxon>
        <taxon>Thermaceae</taxon>
        <taxon>Thermus</taxon>
    </lineage>
</organism>
<evidence type="ECO:0000313" key="8">
    <source>
        <dbReference type="Proteomes" id="UP000287467"/>
    </source>
</evidence>
<dbReference type="Proteomes" id="UP000288073">
    <property type="component" value="Unassembled WGS sequence"/>
</dbReference>
<dbReference type="Gene3D" id="3.30.9.10">
    <property type="entry name" value="D-Amino Acid Oxidase, subunit A, domain 2"/>
    <property type="match status" value="1"/>
</dbReference>
<dbReference type="InterPro" id="IPR036188">
    <property type="entry name" value="FAD/NAD-bd_sf"/>
</dbReference>
<comment type="caution">
    <text evidence="6">The sequence shown here is derived from an EMBL/GenBank/DDBJ whole genome shotgun (WGS) entry which is preliminary data.</text>
</comment>
<evidence type="ECO:0000313" key="6">
    <source>
        <dbReference type="EMBL" id="RTI61601.1"/>
    </source>
</evidence>
<evidence type="ECO:0000256" key="1">
    <source>
        <dbReference type="ARBA" id="ARBA00023002"/>
    </source>
</evidence>
<dbReference type="InterPro" id="IPR006076">
    <property type="entry name" value="FAD-dep_OxRdtase"/>
</dbReference>
<dbReference type="EMBL" id="PEMW01000004">
    <property type="protein sequence ID" value="RTI61601.1"/>
    <property type="molecule type" value="Genomic_DNA"/>
</dbReference>
<dbReference type="GO" id="GO:0005737">
    <property type="term" value="C:cytoplasm"/>
    <property type="evidence" value="ECO:0007669"/>
    <property type="project" value="TreeGrafter"/>
</dbReference>
<accession>A0A430VVN4</accession>